<evidence type="ECO:0000256" key="1">
    <source>
        <dbReference type="SAM" id="Phobius"/>
    </source>
</evidence>
<dbReference type="InterPro" id="IPR029787">
    <property type="entry name" value="Nucleotide_cyclase"/>
</dbReference>
<keyword evidence="1" id="KW-1133">Transmembrane helix</keyword>
<dbReference type="Pfam" id="PF00990">
    <property type="entry name" value="GGDEF"/>
    <property type="match status" value="1"/>
</dbReference>
<dbReference type="AlphaFoldDB" id="A0A1G5S1T6"/>
<keyword evidence="1" id="KW-0472">Membrane</keyword>
<evidence type="ECO:0000313" key="3">
    <source>
        <dbReference type="EMBL" id="SCZ80118.1"/>
    </source>
</evidence>
<feature type="transmembrane region" description="Helical" evidence="1">
    <location>
        <begin position="103"/>
        <end position="126"/>
    </location>
</feature>
<feature type="transmembrane region" description="Helical" evidence="1">
    <location>
        <begin position="146"/>
        <end position="167"/>
    </location>
</feature>
<accession>A0A1G5S1T6</accession>
<feature type="transmembrane region" description="Helical" evidence="1">
    <location>
        <begin position="179"/>
        <end position="200"/>
    </location>
</feature>
<dbReference type="RefSeq" id="WP_090163346.1">
    <property type="nucleotide sequence ID" value="NZ_FMWK01000012.1"/>
</dbReference>
<evidence type="ECO:0000259" key="2">
    <source>
        <dbReference type="PROSITE" id="PS50887"/>
    </source>
</evidence>
<reference evidence="3 4" key="1">
    <citation type="submission" date="2016-10" db="EMBL/GenBank/DDBJ databases">
        <authorList>
            <person name="de Groot N.N."/>
        </authorList>
    </citation>
    <scope>NUCLEOTIDE SEQUENCE [LARGE SCALE GENOMIC DNA]</scope>
    <source>
        <strain evidence="3 4">DSM 10317</strain>
    </source>
</reference>
<dbReference type="Proteomes" id="UP000199428">
    <property type="component" value="Unassembled WGS sequence"/>
</dbReference>
<dbReference type="EMBL" id="FMWK01000012">
    <property type="protein sequence ID" value="SCZ80118.1"/>
    <property type="molecule type" value="Genomic_DNA"/>
</dbReference>
<feature type="domain" description="GGDEF" evidence="2">
    <location>
        <begin position="256"/>
        <end position="383"/>
    </location>
</feature>
<proteinExistence type="predicted"/>
<dbReference type="InterPro" id="IPR050469">
    <property type="entry name" value="Diguanylate_Cyclase"/>
</dbReference>
<feature type="transmembrane region" description="Helical" evidence="1">
    <location>
        <begin position="71"/>
        <end position="91"/>
    </location>
</feature>
<dbReference type="SMART" id="SM00267">
    <property type="entry name" value="GGDEF"/>
    <property type="match status" value="1"/>
</dbReference>
<dbReference type="PROSITE" id="PS50887">
    <property type="entry name" value="GGDEF"/>
    <property type="match status" value="1"/>
</dbReference>
<gene>
    <name evidence="3" type="ORF">SAMN02910350_02127</name>
</gene>
<feature type="transmembrane region" description="Helical" evidence="1">
    <location>
        <begin position="6"/>
        <end position="25"/>
    </location>
</feature>
<dbReference type="InterPro" id="IPR000160">
    <property type="entry name" value="GGDEF_dom"/>
</dbReference>
<feature type="transmembrane region" description="Helical" evidence="1">
    <location>
        <begin position="46"/>
        <end position="65"/>
    </location>
</feature>
<name>A0A1G5S1T6_PSEXY</name>
<protein>
    <submittedName>
        <fullName evidence="3">Diguanylate cyclase (GGDEF) domain-containing protein</fullName>
    </submittedName>
</protein>
<dbReference type="NCBIfam" id="TIGR00254">
    <property type="entry name" value="GGDEF"/>
    <property type="match status" value="1"/>
</dbReference>
<dbReference type="SUPFAM" id="SSF55073">
    <property type="entry name" value="Nucleotide cyclase"/>
    <property type="match status" value="1"/>
</dbReference>
<organism evidence="3 4">
    <name type="scientific">Pseudobutyrivibrio xylanivorans</name>
    <dbReference type="NCBI Taxonomy" id="185007"/>
    <lineage>
        <taxon>Bacteria</taxon>
        <taxon>Bacillati</taxon>
        <taxon>Bacillota</taxon>
        <taxon>Clostridia</taxon>
        <taxon>Lachnospirales</taxon>
        <taxon>Lachnospiraceae</taxon>
        <taxon>Pseudobutyrivibrio</taxon>
    </lineage>
</organism>
<feature type="transmembrane region" description="Helical" evidence="1">
    <location>
        <begin position="206"/>
        <end position="227"/>
    </location>
</feature>
<dbReference type="Gene3D" id="3.30.70.270">
    <property type="match status" value="1"/>
</dbReference>
<dbReference type="PANTHER" id="PTHR45138">
    <property type="entry name" value="REGULATORY COMPONENTS OF SENSORY TRANSDUCTION SYSTEM"/>
    <property type="match status" value="1"/>
</dbReference>
<evidence type="ECO:0000313" key="4">
    <source>
        <dbReference type="Proteomes" id="UP000199428"/>
    </source>
</evidence>
<dbReference type="PANTHER" id="PTHR45138:SF9">
    <property type="entry name" value="DIGUANYLATE CYCLASE DGCM-RELATED"/>
    <property type="match status" value="1"/>
</dbReference>
<dbReference type="GO" id="GO:0052621">
    <property type="term" value="F:diguanylate cyclase activity"/>
    <property type="evidence" value="ECO:0007669"/>
    <property type="project" value="TreeGrafter"/>
</dbReference>
<dbReference type="CDD" id="cd01949">
    <property type="entry name" value="GGDEF"/>
    <property type="match status" value="1"/>
</dbReference>
<keyword evidence="1" id="KW-0812">Transmembrane</keyword>
<sequence>MSFSDVFYYAEANIACTAILGVILLKIGRDVDRQTSTIVIRYMIRVMMCYFISDSFWALCVGHVIPVSHQGTYVATIIPYAFLVGCGYCWFYYGETIQQNEFLATRTGIVVSIIPMTIAMLVIIIGSFEGIVFSFDDKGHLQYGPLYLLLLLAPMGYMSYSSVKAFIKAYTQNRYLNHSLYFVIGIFPIIPIVCGVLQAIFLTVPIMCYGATLAVLLVYITSLENLISMDSLTKVNNRLQFQRYITKKMKTPTVGKELFLMIFDVDHFKEINDYNGHVEGDKALIRVATAMKESCKSYRNQTFIARYGGDEFLIVAEMNSIEEAEELAQEICSNVIRVNKEAGVQYNLSVCYGIANYDYSNPVTIPKFLAEADKGLYEMKEKR</sequence>
<dbReference type="InterPro" id="IPR043128">
    <property type="entry name" value="Rev_trsase/Diguanyl_cyclase"/>
</dbReference>